<evidence type="ECO:0000313" key="2">
    <source>
        <dbReference type="Proteomes" id="UP000054837"/>
    </source>
</evidence>
<comment type="caution">
    <text evidence="1">The sequence shown here is derived from an EMBL/GenBank/DDBJ whole genome shotgun (WGS) entry which is preliminary data.</text>
</comment>
<dbReference type="Proteomes" id="UP000054837">
    <property type="component" value="Unassembled WGS sequence"/>
</dbReference>
<evidence type="ECO:0000313" key="1">
    <source>
        <dbReference type="EMBL" id="KUG58340.1"/>
    </source>
</evidence>
<organism evidence="1 2">
    <name type="scientific">Serinicoccus chungangensis</name>
    <dbReference type="NCBI Taxonomy" id="767452"/>
    <lineage>
        <taxon>Bacteria</taxon>
        <taxon>Bacillati</taxon>
        <taxon>Actinomycetota</taxon>
        <taxon>Actinomycetes</taxon>
        <taxon>Micrococcales</taxon>
        <taxon>Ornithinimicrobiaceae</taxon>
        <taxon>Serinicoccus</taxon>
    </lineage>
</organism>
<reference evidence="1 2" key="1">
    <citation type="submission" date="2015-12" db="EMBL/GenBank/DDBJ databases">
        <title>Serinicoccus chungangenesis strain CD08_5 genome sequencing and assembly.</title>
        <authorList>
            <person name="Chander A.M."/>
            <person name="Kaur G."/>
            <person name="Nair G.R."/>
            <person name="Dhawan D.K."/>
            <person name="Kochhar R.K."/>
            <person name="Mayilraj S."/>
            <person name="Bhadada S.K."/>
        </authorList>
    </citation>
    <scope>NUCLEOTIDE SEQUENCE [LARGE SCALE GENOMIC DNA]</scope>
    <source>
        <strain evidence="1 2">CD08_5</strain>
    </source>
</reference>
<gene>
    <name evidence="1" type="ORF">AVL62_10480</name>
</gene>
<evidence type="ECO:0008006" key="3">
    <source>
        <dbReference type="Google" id="ProtNLM"/>
    </source>
</evidence>
<dbReference type="RefSeq" id="WP_058890017.1">
    <property type="nucleotide sequence ID" value="NZ_LQBL01000003.1"/>
</dbReference>
<keyword evidence="2" id="KW-1185">Reference proteome</keyword>
<proteinExistence type="predicted"/>
<dbReference type="AlphaFoldDB" id="A0A0W8IEH3"/>
<protein>
    <recommendedName>
        <fullName evidence="3">Pilus assembly protein CpaE</fullName>
    </recommendedName>
</protein>
<dbReference type="EMBL" id="LQBL01000003">
    <property type="protein sequence ID" value="KUG58340.1"/>
    <property type="molecule type" value="Genomic_DNA"/>
</dbReference>
<sequence>MLSVDLARRLHEAGLIWSPLAGDRFVVDRSGMTHDVFYLADMTVEVHEFVGGSVIGFNGVAEWALDSVALDDTTWLPREDQLRAVLGHDFVGLGLRRSDDESNEDHGGIEYAVVALVEGSPTTFAHQDAEEAYGLATLAVLRTRH</sequence>
<dbReference type="OrthoDB" id="3295834at2"/>
<accession>A0A0W8IEH3</accession>
<dbReference type="STRING" id="767452.AVL62_10480"/>
<name>A0A0W8IEH3_9MICO</name>